<dbReference type="Proteomes" id="UP000572817">
    <property type="component" value="Unassembled WGS sequence"/>
</dbReference>
<proteinExistence type="predicted"/>
<dbReference type="PROSITE" id="PS50969">
    <property type="entry name" value="FCP1"/>
    <property type="match status" value="1"/>
</dbReference>
<sequence>MEASTLLPLSRYSTTALSLLTEHRHNSSFDTDEHLCAQMGRKKNAKKLNQQLTAAPPGNQPHQPLPATQAPLASEAAPVSLQQGQDKKSKGQKKRAAKKRKQQRQQERALRGQNGAGQPALNSGPEDPTAHFTSQHGRQGGMSDDQASQGAFVGQPLLEALEIVQMDGGKSEVVKAGPGPGRRTSLAWRPATADGAYDGPPPPDAPTQPRAARNGPPLGAPTQPKAWAQPQPQPLPPRGHAVPPQTWQDGARTGPAQATAPFSQASDYSAPTVPAVADYNPYGYNLQNATWDWNKVGGGNSVSEISVNADATGNLAGSRPGASWSDQEAGTHSAYLPGAYDSTSGYAQQPHLTAQQPYGQVPGWNDYQQQPSMFYQSGNYPAYQGLDGLRYIHGHTNSFTPSFPTPSVLHYYQGHNWRVDKHYSVSNRGLATKAGKKSGLVSPERTSESEGGENKGSKPARRSKRLAAKDAAEDQVSRSWNNHQGSQKFRSPSPTKFPPGSPLENLKFPLKPKPKEEYRRLASIPPKQLDAPQTLLVVIDLNGTLVHRPSRKNSARVICRPYVQAFLDYLLANHRVMVWSSARPENVGKMCTQLFEPRRRAQLVAEWGRDTLGLTAEQYNWKVQVYKKLSQVWHAAGRAAWHPRHAAGERFGQHNTLLIDDSLLKASSEPHNLVQVEEFEGRPDQMRSDVLRQVVGYLEQARWVSDVSAWVNVEGQRFEFGKGWDYEWPEGTRADAVPESGPDAGRDMSGAGHEWWRATLGRRSD</sequence>
<evidence type="ECO:0000313" key="3">
    <source>
        <dbReference type="EMBL" id="KAF4313343.1"/>
    </source>
</evidence>
<feature type="region of interest" description="Disordered" evidence="1">
    <location>
        <begin position="191"/>
        <end position="268"/>
    </location>
</feature>
<dbReference type="Gene3D" id="3.40.50.1000">
    <property type="entry name" value="HAD superfamily/HAD-like"/>
    <property type="match status" value="1"/>
</dbReference>
<evidence type="ECO:0000313" key="4">
    <source>
        <dbReference type="Proteomes" id="UP000572817"/>
    </source>
</evidence>
<dbReference type="SUPFAM" id="SSF56784">
    <property type="entry name" value="HAD-like"/>
    <property type="match status" value="1"/>
</dbReference>
<dbReference type="InterPro" id="IPR023214">
    <property type="entry name" value="HAD_sf"/>
</dbReference>
<dbReference type="OrthoDB" id="1711508at2759"/>
<reference evidence="3" key="1">
    <citation type="submission" date="2020-04" db="EMBL/GenBank/DDBJ databases">
        <title>Genome Assembly and Annotation of Botryosphaeria dothidea sdau 11-99, a Latent Pathogen of Apple Fruit Ring Rot in China.</title>
        <authorList>
            <person name="Yu C."/>
            <person name="Diao Y."/>
            <person name="Lu Q."/>
            <person name="Zhao J."/>
            <person name="Cui S."/>
            <person name="Peng C."/>
            <person name="He B."/>
            <person name="Liu H."/>
        </authorList>
    </citation>
    <scope>NUCLEOTIDE SEQUENCE [LARGE SCALE GENOMIC DNA]</scope>
    <source>
        <strain evidence="3">Sdau11-99</strain>
    </source>
</reference>
<comment type="caution">
    <text evidence="3">The sequence shown here is derived from an EMBL/GenBank/DDBJ whole genome shotgun (WGS) entry which is preliminary data.</text>
</comment>
<evidence type="ECO:0000259" key="2">
    <source>
        <dbReference type="PROSITE" id="PS50969"/>
    </source>
</evidence>
<feature type="domain" description="FCP1 homology" evidence="2">
    <location>
        <begin position="530"/>
        <end position="701"/>
    </location>
</feature>
<name>A0A8H4J7B5_9PEZI</name>
<keyword evidence="4" id="KW-1185">Reference proteome</keyword>
<feature type="compositionally biased region" description="Low complexity" evidence="1">
    <location>
        <begin position="220"/>
        <end position="230"/>
    </location>
</feature>
<dbReference type="EMBL" id="WWBZ02000001">
    <property type="protein sequence ID" value="KAF4313343.1"/>
    <property type="molecule type" value="Genomic_DNA"/>
</dbReference>
<dbReference type="AlphaFoldDB" id="A0A8H4J7B5"/>
<dbReference type="InterPro" id="IPR050365">
    <property type="entry name" value="TIM50"/>
</dbReference>
<dbReference type="Pfam" id="PF03031">
    <property type="entry name" value="NIF"/>
    <property type="match status" value="1"/>
</dbReference>
<dbReference type="PANTHER" id="PTHR12210">
    <property type="entry name" value="DULLARD PROTEIN PHOSPHATASE"/>
    <property type="match status" value="1"/>
</dbReference>
<feature type="region of interest" description="Disordered" evidence="1">
    <location>
        <begin position="52"/>
        <end position="148"/>
    </location>
</feature>
<feature type="compositionally biased region" description="Basic residues" evidence="1">
    <location>
        <begin position="90"/>
        <end position="103"/>
    </location>
</feature>
<organism evidence="3 4">
    <name type="scientific">Botryosphaeria dothidea</name>
    <dbReference type="NCBI Taxonomy" id="55169"/>
    <lineage>
        <taxon>Eukaryota</taxon>
        <taxon>Fungi</taxon>
        <taxon>Dikarya</taxon>
        <taxon>Ascomycota</taxon>
        <taxon>Pezizomycotina</taxon>
        <taxon>Dothideomycetes</taxon>
        <taxon>Dothideomycetes incertae sedis</taxon>
        <taxon>Botryosphaeriales</taxon>
        <taxon>Botryosphaeriaceae</taxon>
        <taxon>Botryosphaeria</taxon>
    </lineage>
</organism>
<feature type="region of interest" description="Disordered" evidence="1">
    <location>
        <begin position="731"/>
        <end position="752"/>
    </location>
</feature>
<feature type="compositionally biased region" description="Basic and acidic residues" evidence="1">
    <location>
        <begin position="467"/>
        <end position="476"/>
    </location>
</feature>
<protein>
    <submittedName>
        <fullName evidence="3">NLI interacting factor</fullName>
    </submittedName>
</protein>
<feature type="region of interest" description="Disordered" evidence="1">
    <location>
        <begin position="430"/>
        <end position="510"/>
    </location>
</feature>
<gene>
    <name evidence="3" type="ORF">GTA08_BOTSDO00075</name>
</gene>
<dbReference type="SMART" id="SM00577">
    <property type="entry name" value="CPDc"/>
    <property type="match status" value="1"/>
</dbReference>
<dbReference type="InterPro" id="IPR004274">
    <property type="entry name" value="FCP1_dom"/>
</dbReference>
<feature type="compositionally biased region" description="Basic and acidic residues" evidence="1">
    <location>
        <begin position="445"/>
        <end position="456"/>
    </location>
</feature>
<dbReference type="InterPro" id="IPR036412">
    <property type="entry name" value="HAD-like_sf"/>
</dbReference>
<evidence type="ECO:0000256" key="1">
    <source>
        <dbReference type="SAM" id="MobiDB-lite"/>
    </source>
</evidence>
<accession>A0A8H4J7B5</accession>
<feature type="compositionally biased region" description="Polar residues" evidence="1">
    <location>
        <begin position="477"/>
        <end position="494"/>
    </location>
</feature>